<sequence length="119" mass="13592">MAEDIQQQVIALIAAFNAAGRLKKGVIITPETEINTALNLSFSDSNTLMRRYFDTFGVDSGNYNHELYFQPPANTGRWFSPSACKEHPRPLCVSMLVRSARAKRWLYDIHFLIEQLREA</sequence>
<name>A0AAT9F2N2_SERMA</name>
<dbReference type="InterPro" id="IPR010862">
    <property type="entry name" value="DUF1493"/>
</dbReference>
<dbReference type="KEGG" id="smar:SM39_1919"/>
<dbReference type="EMBL" id="AP013063">
    <property type="protein sequence ID" value="BAO33946.1"/>
    <property type="molecule type" value="Genomic_DNA"/>
</dbReference>
<dbReference type="RefSeq" id="WP_041035156.1">
    <property type="nucleotide sequence ID" value="NZ_AP013063.1"/>
</dbReference>
<organism evidence="1">
    <name type="scientific">Serratia marcescens SM39</name>
    <dbReference type="NCBI Taxonomy" id="1334564"/>
    <lineage>
        <taxon>Bacteria</taxon>
        <taxon>Pseudomonadati</taxon>
        <taxon>Pseudomonadota</taxon>
        <taxon>Gammaproteobacteria</taxon>
        <taxon>Enterobacterales</taxon>
        <taxon>Yersiniaceae</taxon>
        <taxon>Serratia</taxon>
    </lineage>
</organism>
<reference evidence="1" key="1">
    <citation type="journal article" date="2014" name="Genome Biol. Evol.">
        <title>Genome evolution and plasticity of Serratia marcescens, an important multidrug-resistant nosocomial pathogen.</title>
        <authorList>
            <person name="Iguchi A."/>
            <person name="Nagaya Y."/>
            <person name="Pradel E."/>
            <person name="Ooka T."/>
            <person name="Ogura Y."/>
            <person name="Katsura K."/>
            <person name="Kurokawa K."/>
            <person name="Oshima K."/>
            <person name="Hattori M."/>
            <person name="Parkhill J."/>
            <person name="Sebaihia M."/>
            <person name="Coulthurst S.J."/>
            <person name="Gotoh N."/>
            <person name="Thomson N.R."/>
            <person name="Ewbank J.J."/>
            <person name="Hayashi T."/>
        </authorList>
    </citation>
    <scope>NUCLEOTIDE SEQUENCE</scope>
    <source>
        <strain evidence="1">SM39</strain>
    </source>
</reference>
<evidence type="ECO:0008006" key="2">
    <source>
        <dbReference type="Google" id="ProtNLM"/>
    </source>
</evidence>
<evidence type="ECO:0000313" key="1">
    <source>
        <dbReference type="EMBL" id="BAO33946.1"/>
    </source>
</evidence>
<accession>A0AAT9F2N2</accession>
<proteinExistence type="predicted"/>
<dbReference type="Pfam" id="PF07377">
    <property type="entry name" value="DUF1493"/>
    <property type="match status" value="1"/>
</dbReference>
<protein>
    <recommendedName>
        <fullName evidence="2">DUF1493 family protein</fullName>
    </recommendedName>
</protein>
<dbReference type="AlphaFoldDB" id="A0AAT9F2N2"/>
<gene>
    <name evidence="1" type="ORF">SM39_1919</name>
</gene>